<accession>A0A6J1EN38</accession>
<dbReference type="PANTHER" id="PTHR36408:SF1">
    <property type="entry name" value="TRANSMEMBRANE PROTEIN"/>
    <property type="match status" value="1"/>
</dbReference>
<organism evidence="3 4">
    <name type="scientific">Cucurbita moschata</name>
    <name type="common">Winter crookneck squash</name>
    <name type="synonym">Cucurbita pepo var. moschata</name>
    <dbReference type="NCBI Taxonomy" id="3662"/>
    <lineage>
        <taxon>Eukaryota</taxon>
        <taxon>Viridiplantae</taxon>
        <taxon>Streptophyta</taxon>
        <taxon>Embryophyta</taxon>
        <taxon>Tracheophyta</taxon>
        <taxon>Spermatophyta</taxon>
        <taxon>Magnoliopsida</taxon>
        <taxon>eudicotyledons</taxon>
        <taxon>Gunneridae</taxon>
        <taxon>Pentapetalae</taxon>
        <taxon>rosids</taxon>
        <taxon>fabids</taxon>
        <taxon>Cucurbitales</taxon>
        <taxon>Cucurbitaceae</taxon>
        <taxon>Cucurbiteae</taxon>
        <taxon>Cucurbita</taxon>
    </lineage>
</organism>
<protein>
    <submittedName>
        <fullName evidence="4">Uncharacterized protein LOC111436002 isoform X1</fullName>
    </submittedName>
</protein>
<dbReference type="GeneID" id="111436002"/>
<evidence type="ECO:0000256" key="1">
    <source>
        <dbReference type="SAM" id="Coils"/>
    </source>
</evidence>
<dbReference type="RefSeq" id="XP_022929426.1">
    <property type="nucleotide sequence ID" value="XM_023073658.1"/>
</dbReference>
<dbReference type="AlphaFoldDB" id="A0A6J1EN38"/>
<feature type="transmembrane region" description="Helical" evidence="2">
    <location>
        <begin position="91"/>
        <end position="112"/>
    </location>
</feature>
<sequence length="279" mass="31841">MSLPSQILFRCSSRLKSCCFPNSFPTNNSFFFSLPISPRSFNQLHQFHLHAHNNSTSRFRSYCQYGIGAFESEDVAQSNDKDGGDFDLESVLLFSELFSLFSSAVFLVVFVVNFVGSSSKRALRVLMGDRGLIWGFSLLVATAVLNSWIRRRQWRRICGRKRSGGLKVDLLDRIEKLEEDFRSLTTVIRALSRKLEKLGIRFRVTQKTLMDPIVETAGLAQRNYEDTQTSAVQEDVLEKELLEIQKVLLAMQEQQQKQLELIIAIGEKGKLMESKQALD</sequence>
<keyword evidence="2" id="KW-0472">Membrane</keyword>
<keyword evidence="1" id="KW-0175">Coiled coil</keyword>
<proteinExistence type="predicted"/>
<feature type="coiled-coil region" evidence="1">
    <location>
        <begin position="167"/>
        <end position="194"/>
    </location>
</feature>
<dbReference type="KEGG" id="cmos:111436002"/>
<keyword evidence="3" id="KW-1185">Reference proteome</keyword>
<name>A0A6J1EN38_CUCMO</name>
<evidence type="ECO:0000313" key="3">
    <source>
        <dbReference type="Proteomes" id="UP000504609"/>
    </source>
</evidence>
<reference evidence="4" key="1">
    <citation type="submission" date="2025-08" db="UniProtKB">
        <authorList>
            <consortium name="RefSeq"/>
        </authorList>
    </citation>
    <scope>IDENTIFICATION</scope>
    <source>
        <tissue evidence="4">Young leaves</tissue>
    </source>
</reference>
<dbReference type="Proteomes" id="UP000504609">
    <property type="component" value="Unplaced"/>
</dbReference>
<keyword evidence="2" id="KW-0812">Transmembrane</keyword>
<gene>
    <name evidence="4" type="primary">LOC111436002</name>
</gene>
<keyword evidence="2" id="KW-1133">Transmembrane helix</keyword>
<feature type="transmembrane region" description="Helical" evidence="2">
    <location>
        <begin position="132"/>
        <end position="149"/>
    </location>
</feature>
<evidence type="ECO:0000256" key="2">
    <source>
        <dbReference type="SAM" id="Phobius"/>
    </source>
</evidence>
<evidence type="ECO:0000313" key="4">
    <source>
        <dbReference type="RefSeq" id="XP_022929426.1"/>
    </source>
</evidence>
<dbReference type="GO" id="GO:0009941">
    <property type="term" value="C:chloroplast envelope"/>
    <property type="evidence" value="ECO:0007669"/>
    <property type="project" value="TreeGrafter"/>
</dbReference>
<dbReference type="PANTHER" id="PTHR36408">
    <property type="entry name" value="TRANSMEMBRANE PROTEIN"/>
    <property type="match status" value="1"/>
</dbReference>